<dbReference type="Pfam" id="PF00166">
    <property type="entry name" value="Cpn10"/>
    <property type="match status" value="1"/>
</dbReference>
<dbReference type="PRINTS" id="PR00297">
    <property type="entry name" value="CHAPERONIN10"/>
</dbReference>
<dbReference type="InterPro" id="IPR037124">
    <property type="entry name" value="Chaperonin_GroES_sf"/>
</dbReference>
<protein>
    <recommendedName>
        <fullName evidence="2">10 kDa heat shock protein, mitochondrial</fullName>
    </recommendedName>
    <alternativeName>
        <fullName evidence="4">10 kDa chaperonin</fullName>
    </alternativeName>
    <alternativeName>
        <fullName evidence="5">Chaperonin 10</fullName>
    </alternativeName>
</protein>
<evidence type="ECO:0000256" key="6">
    <source>
        <dbReference type="RuleBase" id="RU003479"/>
    </source>
</evidence>
<reference evidence="7" key="2">
    <citation type="submission" date="2020-05" db="UniProtKB">
        <authorList>
            <consortium name="EnsemblMetazoa"/>
        </authorList>
    </citation>
    <scope>IDENTIFICATION</scope>
    <source>
        <strain evidence="7">LVP_AGWG</strain>
    </source>
</reference>
<reference evidence="7 8" key="1">
    <citation type="submission" date="2017-06" db="EMBL/GenBank/DDBJ databases">
        <title>Aedes aegypti genome working group (AGWG) sequencing and assembly.</title>
        <authorList>
            <consortium name="Aedes aegypti Genome Working Group (AGWG)"/>
            <person name="Matthews B.J."/>
        </authorList>
    </citation>
    <scope>NUCLEOTIDE SEQUENCE [LARGE SCALE GENOMIC DNA]</scope>
    <source>
        <strain evidence="7 8">LVP_AGWG</strain>
    </source>
</reference>
<dbReference type="FunFam" id="2.30.33.40:FF:000002">
    <property type="entry name" value="10 kDa chaperonin, mitochondrial"/>
    <property type="match status" value="1"/>
</dbReference>
<keyword evidence="3 6" id="KW-0143">Chaperone</keyword>
<dbReference type="AlphaFoldDB" id="A0A6I8TNF8"/>
<dbReference type="CDD" id="cd00320">
    <property type="entry name" value="cpn10"/>
    <property type="match status" value="1"/>
</dbReference>
<organism evidence="7 8">
    <name type="scientific">Aedes aegypti</name>
    <name type="common">Yellowfever mosquito</name>
    <name type="synonym">Culex aegypti</name>
    <dbReference type="NCBI Taxonomy" id="7159"/>
    <lineage>
        <taxon>Eukaryota</taxon>
        <taxon>Metazoa</taxon>
        <taxon>Ecdysozoa</taxon>
        <taxon>Arthropoda</taxon>
        <taxon>Hexapoda</taxon>
        <taxon>Insecta</taxon>
        <taxon>Pterygota</taxon>
        <taxon>Neoptera</taxon>
        <taxon>Endopterygota</taxon>
        <taxon>Diptera</taxon>
        <taxon>Nematocera</taxon>
        <taxon>Culicoidea</taxon>
        <taxon>Culicidae</taxon>
        <taxon>Culicinae</taxon>
        <taxon>Aedini</taxon>
        <taxon>Aedes</taxon>
        <taxon>Stegomyia</taxon>
    </lineage>
</organism>
<gene>
    <name evidence="7" type="primary">5577308</name>
</gene>
<dbReference type="GO" id="GO:0051082">
    <property type="term" value="F:unfolded protein binding"/>
    <property type="evidence" value="ECO:0007669"/>
    <property type="project" value="TreeGrafter"/>
</dbReference>
<evidence type="ECO:0000256" key="4">
    <source>
        <dbReference type="ARBA" id="ARBA00029976"/>
    </source>
</evidence>
<dbReference type="InParanoid" id="A0A6I8TNF8"/>
<dbReference type="PANTHER" id="PTHR10772">
    <property type="entry name" value="10 KDA HEAT SHOCK PROTEIN"/>
    <property type="match status" value="1"/>
</dbReference>
<dbReference type="EnsemblMetazoa" id="AAEL013161-RB">
    <property type="protein sequence ID" value="AAEL013161-PB"/>
    <property type="gene ID" value="AAEL013161"/>
</dbReference>
<dbReference type="SMART" id="SM00883">
    <property type="entry name" value="Cpn10"/>
    <property type="match status" value="1"/>
</dbReference>
<dbReference type="PROSITE" id="PS00681">
    <property type="entry name" value="CHAPERONINS_CPN10"/>
    <property type="match status" value="1"/>
</dbReference>
<dbReference type="GO" id="GO:0044183">
    <property type="term" value="F:protein folding chaperone"/>
    <property type="evidence" value="ECO:0007669"/>
    <property type="project" value="InterPro"/>
</dbReference>
<evidence type="ECO:0000256" key="3">
    <source>
        <dbReference type="ARBA" id="ARBA00023186"/>
    </source>
</evidence>
<sequence length="102" mass="11047">MATKRVIPLLDRVLVQRAEALTQSKGGIVLPEKSRIKMQEGTVIAVGPGTRNMQTGEHVPLAVNVGDKVLVPFGGVKVDLGDGKLYQLFRESNILGVLEKKQ</sequence>
<evidence type="ECO:0000313" key="8">
    <source>
        <dbReference type="Proteomes" id="UP000008820"/>
    </source>
</evidence>
<keyword evidence="8" id="KW-1185">Reference proteome</keyword>
<evidence type="ECO:0000256" key="2">
    <source>
        <dbReference type="ARBA" id="ARBA00018842"/>
    </source>
</evidence>
<dbReference type="GO" id="GO:0005759">
    <property type="term" value="C:mitochondrial matrix"/>
    <property type="evidence" value="ECO:0007669"/>
    <property type="project" value="TreeGrafter"/>
</dbReference>
<dbReference type="InterPro" id="IPR011032">
    <property type="entry name" value="GroES-like_sf"/>
</dbReference>
<dbReference type="PANTHER" id="PTHR10772:SF0">
    <property type="entry name" value="10 KDA HEAT SHOCK PROTEIN, MITOCHONDRIAL"/>
    <property type="match status" value="1"/>
</dbReference>
<name>A0A6I8TNF8_AEDAE</name>
<proteinExistence type="inferred from homology"/>
<evidence type="ECO:0000256" key="1">
    <source>
        <dbReference type="ARBA" id="ARBA00006975"/>
    </source>
</evidence>
<dbReference type="InterPro" id="IPR020818">
    <property type="entry name" value="Chaperonin_GroES"/>
</dbReference>
<accession>A0A6I8TNF8</accession>
<dbReference type="GO" id="GO:0046872">
    <property type="term" value="F:metal ion binding"/>
    <property type="evidence" value="ECO:0007669"/>
    <property type="project" value="TreeGrafter"/>
</dbReference>
<evidence type="ECO:0000313" key="7">
    <source>
        <dbReference type="EnsemblMetazoa" id="AAEL013161-PB"/>
    </source>
</evidence>
<evidence type="ECO:0000256" key="5">
    <source>
        <dbReference type="ARBA" id="ARBA00031971"/>
    </source>
</evidence>
<dbReference type="Proteomes" id="UP000008820">
    <property type="component" value="Chromosome 3"/>
</dbReference>
<dbReference type="GO" id="GO:0051087">
    <property type="term" value="F:protein-folding chaperone binding"/>
    <property type="evidence" value="ECO:0007669"/>
    <property type="project" value="TreeGrafter"/>
</dbReference>
<dbReference type="Gene3D" id="2.30.33.40">
    <property type="entry name" value="GroES chaperonin"/>
    <property type="match status" value="1"/>
</dbReference>
<comment type="similarity">
    <text evidence="1 6">Belongs to the GroES chaperonin family.</text>
</comment>
<dbReference type="OrthoDB" id="184876at2759"/>
<dbReference type="SUPFAM" id="SSF50129">
    <property type="entry name" value="GroES-like"/>
    <property type="match status" value="1"/>
</dbReference>
<dbReference type="GO" id="GO:0005524">
    <property type="term" value="F:ATP binding"/>
    <property type="evidence" value="ECO:0007669"/>
    <property type="project" value="InterPro"/>
</dbReference>
<dbReference type="InterPro" id="IPR018369">
    <property type="entry name" value="Chaprnonin_Cpn10_CS"/>
</dbReference>